<comment type="caution">
    <text evidence="3">The sequence shown here is derived from an EMBL/GenBank/DDBJ whole genome shotgun (WGS) entry which is preliminary data.</text>
</comment>
<evidence type="ECO:0000313" key="3">
    <source>
        <dbReference type="EMBL" id="OXV12190.1"/>
    </source>
</evidence>
<feature type="compositionally biased region" description="Basic and acidic residues" evidence="1">
    <location>
        <begin position="221"/>
        <end position="238"/>
    </location>
</feature>
<feature type="region of interest" description="Disordered" evidence="1">
    <location>
        <begin position="154"/>
        <end position="238"/>
    </location>
</feature>
<reference evidence="3 4" key="1">
    <citation type="journal article" date="2015" name="Environ. Microbiol.">
        <title>Metagenome sequence of Elaphomyces granulatus from sporocarp tissue reveals Ascomycota ectomycorrhizal fingerprints of genome expansion and a Proteobacteria-rich microbiome.</title>
        <authorList>
            <person name="Quandt C.A."/>
            <person name="Kohler A."/>
            <person name="Hesse C.N."/>
            <person name="Sharpton T.J."/>
            <person name="Martin F."/>
            <person name="Spatafora J.W."/>
        </authorList>
    </citation>
    <scope>NUCLEOTIDE SEQUENCE [LARGE SCALE GENOMIC DNA]</scope>
    <source>
        <strain evidence="3 4">OSC145934</strain>
    </source>
</reference>
<accession>A0A232M6Z8</accession>
<feature type="compositionally biased region" description="Basic and acidic residues" evidence="1">
    <location>
        <begin position="170"/>
        <end position="186"/>
    </location>
</feature>
<sequence length="238" mass="25852">MQPELSNSHSAGLQYPNKCRGNITDIECCLLQTCDVPEGSGYCRDLATQTCDQGKFFAGGPPNWPCPGDNNIQCCVKYIDMANSTSNSTLSTLIITSSSQTPTADPDPSTESSARNLTNSQKGIIGGVVGAVVLSALVFIFLILYRKWSHKRSNTLENDDGDLTSPRLPPGKETHMIDGQEKRELDANNTRYEIGNQVEGSRNSFEEPPVPDTGPTVPTHELPELPESVKRPTELPCP</sequence>
<gene>
    <name evidence="3" type="ORF">Egran_00049</name>
</gene>
<feature type="transmembrane region" description="Helical" evidence="2">
    <location>
        <begin position="124"/>
        <end position="145"/>
    </location>
</feature>
<protein>
    <recommendedName>
        <fullName evidence="5">Mid2 domain-containing protein</fullName>
    </recommendedName>
</protein>
<keyword evidence="4" id="KW-1185">Reference proteome</keyword>
<keyword evidence="2" id="KW-1133">Transmembrane helix</keyword>
<name>A0A232M6Z8_9EURO</name>
<proteinExistence type="predicted"/>
<dbReference type="EMBL" id="NPHW01001122">
    <property type="protein sequence ID" value="OXV12190.1"/>
    <property type="molecule type" value="Genomic_DNA"/>
</dbReference>
<dbReference type="AlphaFoldDB" id="A0A232M6Z8"/>
<evidence type="ECO:0000313" key="4">
    <source>
        <dbReference type="Proteomes" id="UP000243515"/>
    </source>
</evidence>
<evidence type="ECO:0000256" key="2">
    <source>
        <dbReference type="SAM" id="Phobius"/>
    </source>
</evidence>
<evidence type="ECO:0000256" key="1">
    <source>
        <dbReference type="SAM" id="MobiDB-lite"/>
    </source>
</evidence>
<evidence type="ECO:0008006" key="5">
    <source>
        <dbReference type="Google" id="ProtNLM"/>
    </source>
</evidence>
<dbReference type="Proteomes" id="UP000243515">
    <property type="component" value="Unassembled WGS sequence"/>
</dbReference>
<keyword evidence="2" id="KW-0812">Transmembrane</keyword>
<dbReference type="OrthoDB" id="2251794at2759"/>
<keyword evidence="2" id="KW-0472">Membrane</keyword>
<organism evidence="3 4">
    <name type="scientific">Elaphomyces granulatus</name>
    <dbReference type="NCBI Taxonomy" id="519963"/>
    <lineage>
        <taxon>Eukaryota</taxon>
        <taxon>Fungi</taxon>
        <taxon>Dikarya</taxon>
        <taxon>Ascomycota</taxon>
        <taxon>Pezizomycotina</taxon>
        <taxon>Eurotiomycetes</taxon>
        <taxon>Eurotiomycetidae</taxon>
        <taxon>Eurotiales</taxon>
        <taxon>Elaphomycetaceae</taxon>
        <taxon>Elaphomyces</taxon>
    </lineage>
</organism>